<evidence type="ECO:0000313" key="3">
    <source>
        <dbReference type="Proteomes" id="UP001141253"/>
    </source>
</evidence>
<sequence>MLQPSVVLRDSTENDMNGGHPPRRQERAGHLPARLEGPSALTAQEIDNRRSVQSCGVEWDEESGRGKRCRRTGLLCCRE</sequence>
<keyword evidence="3" id="KW-1185">Reference proteome</keyword>
<gene>
    <name evidence="2" type="ORF">OIU77_012551</name>
</gene>
<name>A0ABQ9A441_9ROSI</name>
<evidence type="ECO:0000256" key="1">
    <source>
        <dbReference type="SAM" id="MobiDB-lite"/>
    </source>
</evidence>
<evidence type="ECO:0000313" key="2">
    <source>
        <dbReference type="EMBL" id="KAJ6322730.1"/>
    </source>
</evidence>
<reference evidence="2" key="1">
    <citation type="submission" date="2022-10" db="EMBL/GenBank/DDBJ databases">
        <authorList>
            <person name="Hyden B.L."/>
            <person name="Feng K."/>
            <person name="Yates T."/>
            <person name="Jawdy S."/>
            <person name="Smart L.B."/>
            <person name="Muchero W."/>
        </authorList>
    </citation>
    <scope>NUCLEOTIDE SEQUENCE</scope>
    <source>
        <tissue evidence="2">Shoot tip</tissue>
    </source>
</reference>
<protein>
    <submittedName>
        <fullName evidence="2">Uncharacterized protein</fullName>
    </submittedName>
</protein>
<feature type="region of interest" description="Disordered" evidence="1">
    <location>
        <begin position="1"/>
        <end position="31"/>
    </location>
</feature>
<comment type="caution">
    <text evidence="2">The sequence shown here is derived from an EMBL/GenBank/DDBJ whole genome shotgun (WGS) entry which is preliminary data.</text>
</comment>
<reference evidence="2" key="2">
    <citation type="journal article" date="2023" name="Int. J. Mol. Sci.">
        <title>De Novo Assembly and Annotation of 11 Diverse Shrub Willow (Salix) Genomes Reveals Novel Gene Organization in Sex-Linked Regions.</title>
        <authorList>
            <person name="Hyden B."/>
            <person name="Feng K."/>
            <person name="Yates T.B."/>
            <person name="Jawdy S."/>
            <person name="Cereghino C."/>
            <person name="Smart L.B."/>
            <person name="Muchero W."/>
        </authorList>
    </citation>
    <scope>NUCLEOTIDE SEQUENCE</scope>
    <source>
        <tissue evidence="2">Shoot tip</tissue>
    </source>
</reference>
<dbReference type="EMBL" id="JAPFFI010000023">
    <property type="protein sequence ID" value="KAJ6322730.1"/>
    <property type="molecule type" value="Genomic_DNA"/>
</dbReference>
<proteinExistence type="predicted"/>
<dbReference type="Proteomes" id="UP001141253">
    <property type="component" value="Chromosome 8"/>
</dbReference>
<organism evidence="2 3">
    <name type="scientific">Salix suchowensis</name>
    <dbReference type="NCBI Taxonomy" id="1278906"/>
    <lineage>
        <taxon>Eukaryota</taxon>
        <taxon>Viridiplantae</taxon>
        <taxon>Streptophyta</taxon>
        <taxon>Embryophyta</taxon>
        <taxon>Tracheophyta</taxon>
        <taxon>Spermatophyta</taxon>
        <taxon>Magnoliopsida</taxon>
        <taxon>eudicotyledons</taxon>
        <taxon>Gunneridae</taxon>
        <taxon>Pentapetalae</taxon>
        <taxon>rosids</taxon>
        <taxon>fabids</taxon>
        <taxon>Malpighiales</taxon>
        <taxon>Salicaceae</taxon>
        <taxon>Saliceae</taxon>
        <taxon>Salix</taxon>
    </lineage>
</organism>
<accession>A0ABQ9A441</accession>